<feature type="transmembrane region" description="Helical" evidence="1">
    <location>
        <begin position="20"/>
        <end position="40"/>
    </location>
</feature>
<organism evidence="2">
    <name type="scientific">marine metagenome</name>
    <dbReference type="NCBI Taxonomy" id="408172"/>
    <lineage>
        <taxon>unclassified sequences</taxon>
        <taxon>metagenomes</taxon>
        <taxon>ecological metagenomes</taxon>
    </lineage>
</organism>
<protein>
    <submittedName>
        <fullName evidence="2">Uncharacterized protein</fullName>
    </submittedName>
</protein>
<evidence type="ECO:0000256" key="1">
    <source>
        <dbReference type="SAM" id="Phobius"/>
    </source>
</evidence>
<keyword evidence="1" id="KW-1133">Transmembrane helix</keyword>
<evidence type="ECO:0000313" key="2">
    <source>
        <dbReference type="EMBL" id="SVD71358.1"/>
    </source>
</evidence>
<gene>
    <name evidence="2" type="ORF">METZ01_LOCUS424212</name>
</gene>
<name>A0A382XM33_9ZZZZ</name>
<feature type="transmembrane region" description="Helical" evidence="1">
    <location>
        <begin position="99"/>
        <end position="120"/>
    </location>
</feature>
<keyword evidence="1" id="KW-0812">Transmembrane</keyword>
<keyword evidence="1" id="KW-0472">Membrane</keyword>
<reference evidence="2" key="1">
    <citation type="submission" date="2018-05" db="EMBL/GenBank/DDBJ databases">
        <authorList>
            <person name="Lanie J.A."/>
            <person name="Ng W.-L."/>
            <person name="Kazmierczak K.M."/>
            <person name="Andrzejewski T.M."/>
            <person name="Davidsen T.M."/>
            <person name="Wayne K.J."/>
            <person name="Tettelin H."/>
            <person name="Glass J.I."/>
            <person name="Rusch D."/>
            <person name="Podicherti R."/>
            <person name="Tsui H.-C.T."/>
            <person name="Winkler M.E."/>
        </authorList>
    </citation>
    <scope>NUCLEOTIDE SEQUENCE</scope>
</reference>
<dbReference type="AlphaFoldDB" id="A0A382XM33"/>
<feature type="transmembrane region" description="Helical" evidence="1">
    <location>
        <begin position="60"/>
        <end position="78"/>
    </location>
</feature>
<sequence>MMTAAMSALILAKQHSGKKLYVFAWVIEGIAAFIGLMIAWSMGFQTYQFYVNEYGSFPLINLFDLVLAALPFVMVASVELLKIPFCKLIYLNRSFKIRVLFSIVLVLVTFITFETLITGFERQFNNISIQVSVPQQKLAVLTKKIEYIEESIANLENTTDDSISEEVTLQREEAAKSRDSAIATLNAQKDQYLTISGGTLIKQKEQLEIDLQRLIEERDEVVANLESRAEATRISKENEIDKIKDRRNEKVANTEK</sequence>
<feature type="non-terminal residue" evidence="2">
    <location>
        <position position="256"/>
    </location>
</feature>
<accession>A0A382XM33</accession>
<proteinExistence type="predicted"/>
<dbReference type="EMBL" id="UINC01168360">
    <property type="protein sequence ID" value="SVD71358.1"/>
    <property type="molecule type" value="Genomic_DNA"/>
</dbReference>